<gene>
    <name evidence="1" type="ORF">POF45_03690</name>
</gene>
<keyword evidence="2" id="KW-1185">Reference proteome</keyword>
<dbReference type="RefSeq" id="WP_282315098.1">
    <property type="nucleotide sequence ID" value="NZ_JARBWL010000001.1"/>
</dbReference>
<dbReference type="EMBL" id="JARBWL010000001">
    <property type="protein sequence ID" value="MDI2590535.1"/>
    <property type="molecule type" value="Genomic_DNA"/>
</dbReference>
<accession>A0ABT6QIC0</accession>
<dbReference type="Proteomes" id="UP001159100">
    <property type="component" value="Unassembled WGS sequence"/>
</dbReference>
<comment type="caution">
    <text evidence="1">The sequence shown here is derived from an EMBL/GenBank/DDBJ whole genome shotgun (WGS) entry which is preliminary data.</text>
</comment>
<name>A0ABT6QIC0_9PSED</name>
<protein>
    <submittedName>
        <fullName evidence="1">Uncharacterized protein</fullName>
    </submittedName>
</protein>
<reference evidence="1 2" key="1">
    <citation type="submission" date="2023-02" db="EMBL/GenBank/DDBJ databases">
        <title>Pseudomonas chrutzelriedensis sp. nov., a potently antifungal strain isolated from moss.</title>
        <authorList>
            <person name="Schnyder A."/>
            <person name="Kalawong R."/>
            <person name="Eberl L."/>
            <person name="Agnoli K."/>
        </authorList>
    </citation>
    <scope>NUCLEOTIDE SEQUENCE [LARGE SCALE GENOMIC DNA]</scope>
    <source>
        <strain evidence="1 2">681</strain>
    </source>
</reference>
<sequence>MPSTLTNKNTQDMTPEEQGAFFELFKRKEHPSWLLSTTPERRRALHASLVASHHSRAETVKALGRLKRPEKFCSPLLAKAMSDKLGESLDVRGVIFQHVRSTSSLLGLRKRRVLPIDGDLLGAACENFEVSETWLTGVTVDEKVRRRLLWGAQALQRHPGLVLPDAAGGDSAVSKKSEPVQ</sequence>
<evidence type="ECO:0000313" key="2">
    <source>
        <dbReference type="Proteomes" id="UP001159100"/>
    </source>
</evidence>
<evidence type="ECO:0000313" key="1">
    <source>
        <dbReference type="EMBL" id="MDI2590535.1"/>
    </source>
</evidence>
<proteinExistence type="predicted"/>
<organism evidence="1 2">
    <name type="scientific">Pseudomonas fungipugnans</name>
    <dbReference type="NCBI Taxonomy" id="3024217"/>
    <lineage>
        <taxon>Bacteria</taxon>
        <taxon>Pseudomonadati</taxon>
        <taxon>Pseudomonadota</taxon>
        <taxon>Gammaproteobacteria</taxon>
        <taxon>Pseudomonadales</taxon>
        <taxon>Pseudomonadaceae</taxon>
        <taxon>Pseudomonas</taxon>
    </lineage>
</organism>